<dbReference type="SUPFAM" id="SSF50370">
    <property type="entry name" value="Ricin B-like lectins"/>
    <property type="match status" value="1"/>
</dbReference>
<evidence type="ECO:0000313" key="7">
    <source>
        <dbReference type="EMBL" id="MBB5800308.1"/>
    </source>
</evidence>
<dbReference type="GO" id="GO:0005987">
    <property type="term" value="P:sucrose catabolic process"/>
    <property type="evidence" value="ECO:0007669"/>
    <property type="project" value="TreeGrafter"/>
</dbReference>
<keyword evidence="5" id="KW-0732">Signal</keyword>
<dbReference type="InterPro" id="IPR000772">
    <property type="entry name" value="Ricin_B_lectin"/>
</dbReference>
<reference evidence="7 8" key="1">
    <citation type="submission" date="2020-08" db="EMBL/GenBank/DDBJ databases">
        <title>Sequencing the genomes of 1000 actinobacteria strains.</title>
        <authorList>
            <person name="Klenk H.-P."/>
        </authorList>
    </citation>
    <scope>NUCLEOTIDE SEQUENCE [LARGE SCALE GENOMIC DNA]</scope>
    <source>
        <strain evidence="7 8">DSM 45486</strain>
    </source>
</reference>
<keyword evidence="8" id="KW-1185">Reference proteome</keyword>
<proteinExistence type="inferred from homology"/>
<dbReference type="PANTHER" id="PTHR42800:SF1">
    <property type="entry name" value="EXOINULINASE INUD (AFU_ORTHOLOGUE AFUA_5G00480)"/>
    <property type="match status" value="1"/>
</dbReference>
<feature type="domain" description="Ricin B lectin" evidence="6">
    <location>
        <begin position="504"/>
        <end position="627"/>
    </location>
</feature>
<dbReference type="SMART" id="SM00458">
    <property type="entry name" value="RICIN"/>
    <property type="match status" value="1"/>
</dbReference>
<dbReference type="SMART" id="SM00640">
    <property type="entry name" value="Glyco_32"/>
    <property type="match status" value="1"/>
</dbReference>
<protein>
    <submittedName>
        <fullName evidence="7">Sucrose-6-phosphate hydrolase SacC (GH32 family)</fullName>
    </submittedName>
</protein>
<dbReference type="InterPro" id="IPR001362">
    <property type="entry name" value="Glyco_hydro_32"/>
</dbReference>
<feature type="signal peptide" evidence="5">
    <location>
        <begin position="1"/>
        <end position="32"/>
    </location>
</feature>
<dbReference type="InterPro" id="IPR013189">
    <property type="entry name" value="Glyco_hydro_32_C"/>
</dbReference>
<dbReference type="Pfam" id="PF08244">
    <property type="entry name" value="Glyco_hydro_32C"/>
    <property type="match status" value="1"/>
</dbReference>
<evidence type="ECO:0000256" key="2">
    <source>
        <dbReference type="ARBA" id="ARBA00022801"/>
    </source>
</evidence>
<dbReference type="PANTHER" id="PTHR42800">
    <property type="entry name" value="EXOINULINASE INUD (AFU_ORTHOLOGUE AFUA_5G00480)"/>
    <property type="match status" value="1"/>
</dbReference>
<dbReference type="InterPro" id="IPR023296">
    <property type="entry name" value="Glyco_hydro_beta-prop_sf"/>
</dbReference>
<dbReference type="GO" id="GO:0004575">
    <property type="term" value="F:sucrose alpha-glucosidase activity"/>
    <property type="evidence" value="ECO:0007669"/>
    <property type="project" value="TreeGrafter"/>
</dbReference>
<dbReference type="EMBL" id="JACHMO010000001">
    <property type="protein sequence ID" value="MBB5800308.1"/>
    <property type="molecule type" value="Genomic_DNA"/>
</dbReference>
<dbReference type="Pfam" id="PF00251">
    <property type="entry name" value="Glyco_hydro_32N"/>
    <property type="match status" value="1"/>
</dbReference>
<dbReference type="AlphaFoldDB" id="A0A7W9LY38"/>
<dbReference type="SUPFAM" id="SSF49899">
    <property type="entry name" value="Concanavalin A-like lectins/glucanases"/>
    <property type="match status" value="1"/>
</dbReference>
<comment type="similarity">
    <text evidence="1 4">Belongs to the glycosyl hydrolase 32 family.</text>
</comment>
<dbReference type="InterPro" id="IPR013320">
    <property type="entry name" value="ConA-like_dom_sf"/>
</dbReference>
<dbReference type="InterPro" id="IPR013148">
    <property type="entry name" value="Glyco_hydro_32_N"/>
</dbReference>
<organism evidence="7 8">
    <name type="scientific">Saccharothrix ecbatanensis</name>
    <dbReference type="NCBI Taxonomy" id="1105145"/>
    <lineage>
        <taxon>Bacteria</taxon>
        <taxon>Bacillati</taxon>
        <taxon>Actinomycetota</taxon>
        <taxon>Actinomycetes</taxon>
        <taxon>Pseudonocardiales</taxon>
        <taxon>Pseudonocardiaceae</taxon>
        <taxon>Saccharothrix</taxon>
    </lineage>
</organism>
<name>A0A7W9LY38_9PSEU</name>
<evidence type="ECO:0000256" key="4">
    <source>
        <dbReference type="RuleBase" id="RU362110"/>
    </source>
</evidence>
<keyword evidence="2 4" id="KW-0378">Hydrolase</keyword>
<dbReference type="Gene3D" id="2.80.10.50">
    <property type="match status" value="1"/>
</dbReference>
<dbReference type="Pfam" id="PF00652">
    <property type="entry name" value="Ricin_B_lectin"/>
    <property type="match status" value="1"/>
</dbReference>
<evidence type="ECO:0000256" key="3">
    <source>
        <dbReference type="ARBA" id="ARBA00023295"/>
    </source>
</evidence>
<evidence type="ECO:0000313" key="8">
    <source>
        <dbReference type="Proteomes" id="UP000552097"/>
    </source>
</evidence>
<dbReference type="Gene3D" id="2.60.120.560">
    <property type="entry name" value="Exo-inulinase, domain 1"/>
    <property type="match status" value="2"/>
</dbReference>
<dbReference type="InterPro" id="IPR035992">
    <property type="entry name" value="Ricin_B-like_lectins"/>
</dbReference>
<dbReference type="CDD" id="cd18622">
    <property type="entry name" value="GH32_Inu-like"/>
    <property type="match status" value="1"/>
</dbReference>
<feature type="chain" id="PRO_5031112578" evidence="5">
    <location>
        <begin position="33"/>
        <end position="628"/>
    </location>
</feature>
<gene>
    <name evidence="7" type="ORF">F4560_000076</name>
</gene>
<evidence type="ECO:0000256" key="1">
    <source>
        <dbReference type="ARBA" id="ARBA00009902"/>
    </source>
</evidence>
<sequence>MRRSTFRRHITALSAVAILIAIAAVAAPSAQAAPYPEYPYDATDYNEPIRGQFHFSSQGGWMNDVNAPLYYNGVYHLFYQHNPHGVYWDTMHWGHATSRDLVHWTQQPIALEPSLHNATLFSGGGWVDHNNVTGLKTGTDAPILLFTNTDGVSIAYSTDGARTFRMHNGGAKVISTPYESRDPKVIWDAARNRWSMVFWGNEGGNVAKFYSSTNLLDWTYRGEFRADWLFECPDLYQLPVDGNTSNPKWVLQDASGEYVIGTLNSAGVFVADPGWSRPQRMDMGRTAFDGTAYAGLTFTNMPDNRVVQMFWQPGNKGATWTGNASFPARLGLRTFPGEGIRVTRNPVSEISTIRQPSQTWSNLTISNDLATNPFNGIAADTYEIEATYNLTGATATDFGFELHRRADGTRDAAIGYDRVRQTLADAPMPPVDNRVKLRVLVDRGQLETFGNDGKVSVTDNVDFDSSSHSLGIRTYANNGTVRIESLTFRRLGKAWTNAPSGPDQGVGMIKHNGADKCVDRDNATAVVQVWDCWNSANQRWTFTAAGKIKIGDECLDQPGETIGNGAKLKTHPCWGGDNQRWIRIGANQYQNSWSKRCLDLEAGNATNGRQLQVWDCVGGPNQSWSMPA</sequence>
<evidence type="ECO:0000256" key="5">
    <source>
        <dbReference type="SAM" id="SignalP"/>
    </source>
</evidence>
<dbReference type="SUPFAM" id="SSF75005">
    <property type="entry name" value="Arabinanase/levansucrase/invertase"/>
    <property type="match status" value="1"/>
</dbReference>
<evidence type="ECO:0000259" key="6">
    <source>
        <dbReference type="SMART" id="SM00458"/>
    </source>
</evidence>
<dbReference type="RefSeq" id="WP_184914586.1">
    <property type="nucleotide sequence ID" value="NZ_JACHMO010000001.1"/>
</dbReference>
<dbReference type="Gene3D" id="2.115.10.20">
    <property type="entry name" value="Glycosyl hydrolase domain, family 43"/>
    <property type="match status" value="1"/>
</dbReference>
<keyword evidence="3 4" id="KW-0326">Glycosidase</keyword>
<dbReference type="Proteomes" id="UP000552097">
    <property type="component" value="Unassembled WGS sequence"/>
</dbReference>
<accession>A0A7W9LY38</accession>
<dbReference type="GO" id="GO:0005737">
    <property type="term" value="C:cytoplasm"/>
    <property type="evidence" value="ECO:0007669"/>
    <property type="project" value="TreeGrafter"/>
</dbReference>
<dbReference type="PROSITE" id="PS50231">
    <property type="entry name" value="RICIN_B_LECTIN"/>
    <property type="match status" value="1"/>
</dbReference>
<comment type="caution">
    <text evidence="7">The sequence shown here is derived from an EMBL/GenBank/DDBJ whole genome shotgun (WGS) entry which is preliminary data.</text>
</comment>